<feature type="compositionally biased region" description="Polar residues" evidence="1">
    <location>
        <begin position="14"/>
        <end position="25"/>
    </location>
</feature>
<keyword evidence="3" id="KW-1185">Reference proteome</keyword>
<reference evidence="2 3" key="1">
    <citation type="journal article" date="2019" name="Sci. Rep.">
        <title>Orb-weaving spider Araneus ventricosus genome elucidates the spidroin gene catalogue.</title>
        <authorList>
            <person name="Kono N."/>
            <person name="Nakamura H."/>
            <person name="Ohtoshi R."/>
            <person name="Moran D.A.P."/>
            <person name="Shinohara A."/>
            <person name="Yoshida Y."/>
            <person name="Fujiwara M."/>
            <person name="Mori M."/>
            <person name="Tomita M."/>
            <person name="Arakawa K."/>
        </authorList>
    </citation>
    <scope>NUCLEOTIDE SEQUENCE [LARGE SCALE GENOMIC DNA]</scope>
</reference>
<evidence type="ECO:0000313" key="3">
    <source>
        <dbReference type="Proteomes" id="UP000499080"/>
    </source>
</evidence>
<feature type="region of interest" description="Disordered" evidence="1">
    <location>
        <begin position="1"/>
        <end position="54"/>
    </location>
</feature>
<comment type="caution">
    <text evidence="2">The sequence shown here is derived from an EMBL/GenBank/DDBJ whole genome shotgun (WGS) entry which is preliminary data.</text>
</comment>
<protein>
    <submittedName>
        <fullName evidence="2">Uncharacterized protein</fullName>
    </submittedName>
</protein>
<proteinExistence type="predicted"/>
<dbReference type="EMBL" id="BGPR01000893">
    <property type="protein sequence ID" value="GBM39330.1"/>
    <property type="molecule type" value="Genomic_DNA"/>
</dbReference>
<organism evidence="2 3">
    <name type="scientific">Araneus ventricosus</name>
    <name type="common">Orbweaver spider</name>
    <name type="synonym">Epeira ventricosa</name>
    <dbReference type="NCBI Taxonomy" id="182803"/>
    <lineage>
        <taxon>Eukaryota</taxon>
        <taxon>Metazoa</taxon>
        <taxon>Ecdysozoa</taxon>
        <taxon>Arthropoda</taxon>
        <taxon>Chelicerata</taxon>
        <taxon>Arachnida</taxon>
        <taxon>Araneae</taxon>
        <taxon>Araneomorphae</taxon>
        <taxon>Entelegynae</taxon>
        <taxon>Araneoidea</taxon>
        <taxon>Araneidae</taxon>
        <taxon>Araneus</taxon>
    </lineage>
</organism>
<name>A0A4Y2FCQ0_ARAVE</name>
<dbReference type="Proteomes" id="UP000499080">
    <property type="component" value="Unassembled WGS sequence"/>
</dbReference>
<accession>A0A4Y2FCQ0</accession>
<dbReference type="AlphaFoldDB" id="A0A4Y2FCQ0"/>
<gene>
    <name evidence="2" type="ORF">AVEN_257442_1</name>
</gene>
<evidence type="ECO:0000313" key="2">
    <source>
        <dbReference type="EMBL" id="GBM39330.1"/>
    </source>
</evidence>
<evidence type="ECO:0000256" key="1">
    <source>
        <dbReference type="SAM" id="MobiDB-lite"/>
    </source>
</evidence>
<sequence>MRRENGAAGRTPKDNQSPSMTSSNEATDRLSKALRLQKKGLRRTDGKSGGTGGFKVQNLILPKKSCILVWCTLNMRSWVKRPPAGVVGKFGEMMQAQVHS</sequence>